<feature type="binding site" evidence="1">
    <location>
        <position position="316"/>
    </location>
    <ligand>
        <name>2-oxoglutarate</name>
        <dbReference type="ChEBI" id="CHEBI:16810"/>
    </ligand>
</feature>
<reference evidence="4 5" key="1">
    <citation type="submission" date="2015-01" db="EMBL/GenBank/DDBJ databases">
        <title>The Genome Sequence of Exophiala spinifera CBS89968.</title>
        <authorList>
            <consortium name="The Broad Institute Genomics Platform"/>
            <person name="Cuomo C."/>
            <person name="de Hoog S."/>
            <person name="Gorbushina A."/>
            <person name="Stielow B."/>
            <person name="Teixiera M."/>
            <person name="Abouelleil A."/>
            <person name="Chapman S.B."/>
            <person name="Priest M."/>
            <person name="Young S.K."/>
            <person name="Wortman J."/>
            <person name="Nusbaum C."/>
            <person name="Birren B."/>
        </authorList>
    </citation>
    <scope>NUCLEOTIDE SEQUENCE [LARGE SCALE GENOMIC DNA]</scope>
    <source>
        <strain evidence="4 5">CBS 89968</strain>
    </source>
</reference>
<organism evidence="4 5">
    <name type="scientific">Exophiala spinifera</name>
    <dbReference type="NCBI Taxonomy" id="91928"/>
    <lineage>
        <taxon>Eukaryota</taxon>
        <taxon>Fungi</taxon>
        <taxon>Dikarya</taxon>
        <taxon>Ascomycota</taxon>
        <taxon>Pezizomycotina</taxon>
        <taxon>Eurotiomycetes</taxon>
        <taxon>Chaetothyriomycetidae</taxon>
        <taxon>Chaetothyriales</taxon>
        <taxon>Herpotrichiellaceae</taxon>
        <taxon>Exophiala</taxon>
    </lineage>
</organism>
<evidence type="ECO:0000256" key="2">
    <source>
        <dbReference type="SAM" id="MobiDB-lite"/>
    </source>
</evidence>
<dbReference type="GO" id="GO:0006307">
    <property type="term" value="P:DNA alkylation repair"/>
    <property type="evidence" value="ECO:0007669"/>
    <property type="project" value="TreeGrafter"/>
</dbReference>
<dbReference type="SUPFAM" id="SSF51197">
    <property type="entry name" value="Clavaminate synthase-like"/>
    <property type="match status" value="1"/>
</dbReference>
<dbReference type="InterPro" id="IPR027450">
    <property type="entry name" value="AlkB-like"/>
</dbReference>
<feature type="binding site" evidence="1">
    <location>
        <position position="239"/>
    </location>
    <ligand>
        <name>2-oxoglutarate</name>
        <dbReference type="ChEBI" id="CHEBI:16810"/>
    </ligand>
</feature>
<feature type="binding site" evidence="1">
    <location>
        <position position="336"/>
    </location>
    <ligand>
        <name>2-oxoglutarate</name>
        <dbReference type="ChEBI" id="CHEBI:16810"/>
    </ligand>
</feature>
<name>A0A0D2A574_9EURO</name>
<feature type="binding site" evidence="1">
    <location>
        <position position="254"/>
    </location>
    <ligand>
        <name>2-oxoglutarate</name>
        <dbReference type="ChEBI" id="CHEBI:16810"/>
    </ligand>
</feature>
<dbReference type="OrthoDB" id="545910at2759"/>
<dbReference type="InterPro" id="IPR005123">
    <property type="entry name" value="Oxoglu/Fe-dep_dioxygenase_dom"/>
</dbReference>
<evidence type="ECO:0000313" key="4">
    <source>
        <dbReference type="EMBL" id="KIW19937.1"/>
    </source>
</evidence>
<dbReference type="InterPro" id="IPR032852">
    <property type="entry name" value="ALKBH2"/>
</dbReference>
<dbReference type="PANTHER" id="PTHR31573">
    <property type="entry name" value="ALPHA-KETOGLUTARATE-DEPENDENT DIOXYGENASE ALKB HOMOLOG 2"/>
    <property type="match status" value="1"/>
</dbReference>
<feature type="region of interest" description="Disordered" evidence="2">
    <location>
        <begin position="1"/>
        <end position="30"/>
    </location>
</feature>
<dbReference type="STRING" id="91928.A0A0D2A574"/>
<dbReference type="RefSeq" id="XP_016240153.1">
    <property type="nucleotide sequence ID" value="XM_016374877.1"/>
</dbReference>
<sequence>MTSRDERGTKHNAQHTTHNARSIGRSDHQTRWNGSYKERLFTLVVATMSKRTLDAFFSRADSPKRTRTNATSSAILPTAPVAGSIQTTNHSTYPWPVPHLPGRVTEELELQVTAQGKEIKDQPHLDLLYFQPFIPRSIERELFTFLRSELFFYRVKYTIKRFGKETLINTPRFTTVFGIDETSRFFNDGTQIVEASDLSKPVRKDKYKCRPRPIPECLDLLRRVTEANTNTKYNFCLVNYYASGSDSISFHSDDERFLGPDPAIASFTLGAKRDFLMKHKPPKGQEPKPETRDIKIPLASGDMVLMRGPTQSNWLHSIPKRKGGEAEKGRINITLRRAMIPAGTENYYRYNVGEGGVYKWDDSKREMLPWPGSNVPS</sequence>
<keyword evidence="5" id="KW-1185">Reference proteome</keyword>
<gene>
    <name evidence="4" type="ORF">PV08_00512</name>
</gene>
<feature type="binding site" evidence="1">
    <location>
        <position position="330"/>
    </location>
    <ligand>
        <name>2-oxoglutarate</name>
        <dbReference type="ChEBI" id="CHEBI:16810"/>
    </ligand>
</feature>
<feature type="binding site" evidence="1">
    <location>
        <position position="334"/>
    </location>
    <ligand>
        <name>2-oxoglutarate</name>
        <dbReference type="ChEBI" id="CHEBI:16810"/>
    </ligand>
</feature>
<protein>
    <recommendedName>
        <fullName evidence="3">Fe2OG dioxygenase domain-containing protein</fullName>
    </recommendedName>
</protein>
<dbReference type="EMBL" id="KN847492">
    <property type="protein sequence ID" value="KIW19937.1"/>
    <property type="molecule type" value="Genomic_DNA"/>
</dbReference>
<dbReference type="GO" id="GO:0008198">
    <property type="term" value="F:ferrous iron binding"/>
    <property type="evidence" value="ECO:0007669"/>
    <property type="project" value="TreeGrafter"/>
</dbReference>
<feature type="domain" description="Fe2OG dioxygenase" evidence="3">
    <location>
        <begin position="232"/>
        <end position="339"/>
    </location>
</feature>
<dbReference type="Pfam" id="PF13532">
    <property type="entry name" value="2OG-FeII_Oxy_2"/>
    <property type="match status" value="1"/>
</dbReference>
<proteinExistence type="predicted"/>
<dbReference type="AlphaFoldDB" id="A0A0D2A574"/>
<dbReference type="HOGENOM" id="CLU_048788_0_0_1"/>
<dbReference type="InterPro" id="IPR037151">
    <property type="entry name" value="AlkB-like_sf"/>
</dbReference>
<dbReference type="Gene3D" id="2.60.120.590">
    <property type="entry name" value="Alpha-ketoglutarate-dependent dioxygenase AlkB-like"/>
    <property type="match status" value="1"/>
</dbReference>
<accession>A0A0D2A574</accession>
<dbReference type="VEuPathDB" id="FungiDB:PV08_00512"/>
<feature type="binding site" evidence="1">
    <location>
        <position position="241"/>
    </location>
    <ligand>
        <name>2-oxoglutarate</name>
        <dbReference type="ChEBI" id="CHEBI:16810"/>
    </ligand>
</feature>
<dbReference type="PANTHER" id="PTHR31573:SF1">
    <property type="entry name" value="DNA OXIDATIVE DEMETHYLASE ALKBH2"/>
    <property type="match status" value="1"/>
</dbReference>
<evidence type="ECO:0000259" key="3">
    <source>
        <dbReference type="PROSITE" id="PS51471"/>
    </source>
</evidence>
<evidence type="ECO:0000256" key="1">
    <source>
        <dbReference type="PIRSR" id="PIRSR632852-1"/>
    </source>
</evidence>
<dbReference type="PROSITE" id="PS51471">
    <property type="entry name" value="FE2OG_OXY"/>
    <property type="match status" value="1"/>
</dbReference>
<feature type="binding site" evidence="1">
    <location>
        <position position="251"/>
    </location>
    <ligand>
        <name>2-oxoglutarate</name>
        <dbReference type="ChEBI" id="CHEBI:16810"/>
    </ligand>
</feature>
<dbReference type="GO" id="GO:0051747">
    <property type="term" value="F:cytosine C-5 DNA demethylase activity"/>
    <property type="evidence" value="ECO:0007669"/>
    <property type="project" value="TreeGrafter"/>
</dbReference>
<evidence type="ECO:0000313" key="5">
    <source>
        <dbReference type="Proteomes" id="UP000053328"/>
    </source>
</evidence>
<dbReference type="GO" id="GO:0035516">
    <property type="term" value="F:broad specificity oxidative DNA demethylase activity"/>
    <property type="evidence" value="ECO:0007669"/>
    <property type="project" value="TreeGrafter"/>
</dbReference>
<dbReference type="GeneID" id="27327595"/>
<dbReference type="Proteomes" id="UP000053328">
    <property type="component" value="Unassembled WGS sequence"/>
</dbReference>